<gene>
    <name evidence="1" type="ORF">C7999DRAFT_14690</name>
</gene>
<accession>A0AAN7HNM0</accession>
<dbReference type="AlphaFoldDB" id="A0AAN7HNM0"/>
<name>A0AAN7HNM0_9PEZI</name>
<evidence type="ECO:0000313" key="1">
    <source>
        <dbReference type="EMBL" id="KAK4247248.1"/>
    </source>
</evidence>
<proteinExistence type="predicted"/>
<protein>
    <submittedName>
        <fullName evidence="1">Uncharacterized protein</fullName>
    </submittedName>
</protein>
<feature type="non-terminal residue" evidence="1">
    <location>
        <position position="1"/>
    </location>
</feature>
<reference evidence="1" key="2">
    <citation type="submission" date="2023-05" db="EMBL/GenBank/DDBJ databases">
        <authorList>
            <consortium name="Lawrence Berkeley National Laboratory"/>
            <person name="Steindorff A."/>
            <person name="Hensen N."/>
            <person name="Bonometti L."/>
            <person name="Westerberg I."/>
            <person name="Brannstrom I.O."/>
            <person name="Guillou S."/>
            <person name="Cros-Aarteil S."/>
            <person name="Calhoun S."/>
            <person name="Haridas S."/>
            <person name="Kuo A."/>
            <person name="Mondo S."/>
            <person name="Pangilinan J."/>
            <person name="Riley R."/>
            <person name="Labutti K."/>
            <person name="Andreopoulos B."/>
            <person name="Lipzen A."/>
            <person name="Chen C."/>
            <person name="Yanf M."/>
            <person name="Daum C."/>
            <person name="Ng V."/>
            <person name="Clum A."/>
            <person name="Ohm R."/>
            <person name="Martin F."/>
            <person name="Silar P."/>
            <person name="Natvig D."/>
            <person name="Lalanne C."/>
            <person name="Gautier V."/>
            <person name="Ament-Velasquez S.L."/>
            <person name="Kruys A."/>
            <person name="Hutchinson M.I."/>
            <person name="Powell A.J."/>
            <person name="Barry K."/>
            <person name="Miller A.N."/>
            <person name="Grigoriev I.V."/>
            <person name="Debuchy R."/>
            <person name="Gladieux P."/>
            <person name="Thoren M.H."/>
            <person name="Johannesson H."/>
        </authorList>
    </citation>
    <scope>NUCLEOTIDE SEQUENCE</scope>
    <source>
        <strain evidence="1">CBS 359.72</strain>
    </source>
</reference>
<sequence length="103" mass="11671">KQPSSDMWFQRVLLRLSIRNRKPRFQEIKWTDDGEIRPVTRGKAKQFGYVEDIPPEGMFRGSALSKMESSLSCSSQAPLIAKEAASRPPAPRKTLYLAGFSDQ</sequence>
<comment type="caution">
    <text evidence="1">The sequence shown here is derived from an EMBL/GenBank/DDBJ whole genome shotgun (WGS) entry which is preliminary data.</text>
</comment>
<evidence type="ECO:0000313" key="2">
    <source>
        <dbReference type="Proteomes" id="UP001303647"/>
    </source>
</evidence>
<dbReference type="Proteomes" id="UP001303647">
    <property type="component" value="Unassembled WGS sequence"/>
</dbReference>
<dbReference type="EMBL" id="MU857657">
    <property type="protein sequence ID" value="KAK4247248.1"/>
    <property type="molecule type" value="Genomic_DNA"/>
</dbReference>
<organism evidence="1 2">
    <name type="scientific">Corynascus novoguineensis</name>
    <dbReference type="NCBI Taxonomy" id="1126955"/>
    <lineage>
        <taxon>Eukaryota</taxon>
        <taxon>Fungi</taxon>
        <taxon>Dikarya</taxon>
        <taxon>Ascomycota</taxon>
        <taxon>Pezizomycotina</taxon>
        <taxon>Sordariomycetes</taxon>
        <taxon>Sordariomycetidae</taxon>
        <taxon>Sordariales</taxon>
        <taxon>Chaetomiaceae</taxon>
        <taxon>Corynascus</taxon>
    </lineage>
</organism>
<keyword evidence="2" id="KW-1185">Reference proteome</keyword>
<reference evidence="1" key="1">
    <citation type="journal article" date="2023" name="Mol. Phylogenet. Evol.">
        <title>Genome-scale phylogeny and comparative genomics of the fungal order Sordariales.</title>
        <authorList>
            <person name="Hensen N."/>
            <person name="Bonometti L."/>
            <person name="Westerberg I."/>
            <person name="Brannstrom I.O."/>
            <person name="Guillou S."/>
            <person name="Cros-Aarteil S."/>
            <person name="Calhoun S."/>
            <person name="Haridas S."/>
            <person name="Kuo A."/>
            <person name="Mondo S."/>
            <person name="Pangilinan J."/>
            <person name="Riley R."/>
            <person name="LaButti K."/>
            <person name="Andreopoulos B."/>
            <person name="Lipzen A."/>
            <person name="Chen C."/>
            <person name="Yan M."/>
            <person name="Daum C."/>
            <person name="Ng V."/>
            <person name="Clum A."/>
            <person name="Steindorff A."/>
            <person name="Ohm R.A."/>
            <person name="Martin F."/>
            <person name="Silar P."/>
            <person name="Natvig D.O."/>
            <person name="Lalanne C."/>
            <person name="Gautier V."/>
            <person name="Ament-Velasquez S.L."/>
            <person name="Kruys A."/>
            <person name="Hutchinson M.I."/>
            <person name="Powell A.J."/>
            <person name="Barry K."/>
            <person name="Miller A.N."/>
            <person name="Grigoriev I.V."/>
            <person name="Debuchy R."/>
            <person name="Gladieux P."/>
            <person name="Hiltunen Thoren M."/>
            <person name="Johannesson H."/>
        </authorList>
    </citation>
    <scope>NUCLEOTIDE SEQUENCE</scope>
    <source>
        <strain evidence="1">CBS 359.72</strain>
    </source>
</reference>